<dbReference type="Pfam" id="PF00961">
    <property type="entry name" value="LAGLIDADG_1"/>
    <property type="match status" value="1"/>
</dbReference>
<keyword evidence="2" id="KW-0378">Hydrolase</keyword>
<evidence type="ECO:0000259" key="1">
    <source>
        <dbReference type="Pfam" id="PF00961"/>
    </source>
</evidence>
<keyword evidence="2" id="KW-0540">Nuclease</keyword>
<keyword evidence="2" id="KW-0255">Endonuclease</keyword>
<feature type="domain" description="Homing endonuclease LAGLIDADG" evidence="1">
    <location>
        <begin position="9"/>
        <end position="88"/>
    </location>
</feature>
<dbReference type="InterPro" id="IPR004860">
    <property type="entry name" value="LAGLIDADG_dom"/>
</dbReference>
<dbReference type="EMBL" id="MT142005">
    <property type="protein sequence ID" value="QJA73146.1"/>
    <property type="molecule type" value="Genomic_DNA"/>
</dbReference>
<dbReference type="GO" id="GO:0004519">
    <property type="term" value="F:endonuclease activity"/>
    <property type="evidence" value="ECO:0007669"/>
    <property type="project" value="UniProtKB-KW"/>
</dbReference>
<evidence type="ECO:0000313" key="2">
    <source>
        <dbReference type="EMBL" id="QJA50907.1"/>
    </source>
</evidence>
<sequence length="147" mass="17129">MDKNDWVYLAGFIDGEGNVGIDKYNKYGKSTNYAIKVAISNTNREILEWIQSHYGGHINTLKRKLPHHKECYQLTVRHLKAYRILKDIEPYLKIKQKLACIAIRVAERCQVKYNHKSSKPLERQIADEADYQLVKSLIGRSRLAGRR</sequence>
<accession>A0A6H1ZUB2</accession>
<dbReference type="SUPFAM" id="SSF55608">
    <property type="entry name" value="Homing endonucleases"/>
    <property type="match status" value="1"/>
</dbReference>
<name>A0A6H1ZUB2_9ZZZZ</name>
<gene>
    <name evidence="3" type="ORF">MM415A02457_0012</name>
    <name evidence="2" type="ORF">TM448A01920_0011</name>
</gene>
<dbReference type="EMBL" id="MT144224">
    <property type="protein sequence ID" value="QJA50907.1"/>
    <property type="molecule type" value="Genomic_DNA"/>
</dbReference>
<organism evidence="2">
    <name type="scientific">viral metagenome</name>
    <dbReference type="NCBI Taxonomy" id="1070528"/>
    <lineage>
        <taxon>unclassified sequences</taxon>
        <taxon>metagenomes</taxon>
        <taxon>organismal metagenomes</taxon>
    </lineage>
</organism>
<dbReference type="InterPro" id="IPR027434">
    <property type="entry name" value="Homing_endonucl"/>
</dbReference>
<proteinExistence type="predicted"/>
<protein>
    <submittedName>
        <fullName evidence="2">Putative homing endonuclease</fullName>
    </submittedName>
</protein>
<dbReference type="Gene3D" id="3.10.28.10">
    <property type="entry name" value="Homing endonucleases"/>
    <property type="match status" value="1"/>
</dbReference>
<dbReference type="AlphaFoldDB" id="A0A6H1ZUB2"/>
<evidence type="ECO:0000313" key="3">
    <source>
        <dbReference type="EMBL" id="QJA73146.1"/>
    </source>
</evidence>
<reference evidence="2" key="1">
    <citation type="submission" date="2020-03" db="EMBL/GenBank/DDBJ databases">
        <title>The deep terrestrial virosphere.</title>
        <authorList>
            <person name="Holmfeldt K."/>
            <person name="Nilsson E."/>
            <person name="Simone D."/>
            <person name="Lopez-Fernandez M."/>
            <person name="Wu X."/>
            <person name="de Brujin I."/>
            <person name="Lundin D."/>
            <person name="Andersson A."/>
            <person name="Bertilsson S."/>
            <person name="Dopson M."/>
        </authorList>
    </citation>
    <scope>NUCLEOTIDE SEQUENCE</scope>
    <source>
        <strain evidence="3">MM415A02457</strain>
        <strain evidence="2">TM448A01920</strain>
    </source>
</reference>